<proteinExistence type="predicted"/>
<organism evidence="1 2">
    <name type="scientific">Microbispora corallina</name>
    <dbReference type="NCBI Taxonomy" id="83302"/>
    <lineage>
        <taxon>Bacteria</taxon>
        <taxon>Bacillati</taxon>
        <taxon>Actinomycetota</taxon>
        <taxon>Actinomycetes</taxon>
        <taxon>Streptosporangiales</taxon>
        <taxon>Streptosporangiaceae</taxon>
        <taxon>Microbispora</taxon>
    </lineage>
</organism>
<accession>A0ABQ4FV49</accession>
<keyword evidence="2" id="KW-1185">Reference proteome</keyword>
<dbReference type="EMBL" id="BOOC01000005">
    <property type="protein sequence ID" value="GIH38694.1"/>
    <property type="molecule type" value="Genomic_DNA"/>
</dbReference>
<gene>
    <name evidence="1" type="ORF">Mco01_16940</name>
</gene>
<evidence type="ECO:0000313" key="2">
    <source>
        <dbReference type="Proteomes" id="UP000603904"/>
    </source>
</evidence>
<reference evidence="1 2" key="1">
    <citation type="submission" date="2021-01" db="EMBL/GenBank/DDBJ databases">
        <title>Whole genome shotgun sequence of Microbispora corallina NBRC 16416.</title>
        <authorList>
            <person name="Komaki H."/>
            <person name="Tamura T."/>
        </authorList>
    </citation>
    <scope>NUCLEOTIDE SEQUENCE [LARGE SCALE GENOMIC DNA]</scope>
    <source>
        <strain evidence="1 2">NBRC 16416</strain>
    </source>
</reference>
<sequence length="85" mass="9417">MLERKVTVADVAAVHVDALDAQIRILRLRRAVLSTVARRRSGTEEPQPVAALRFCSRVRCCGGCAQRIRAVTAGARARRRRRAGH</sequence>
<protein>
    <submittedName>
        <fullName evidence="1">Uncharacterized protein</fullName>
    </submittedName>
</protein>
<name>A0ABQ4FV49_9ACTN</name>
<evidence type="ECO:0000313" key="1">
    <source>
        <dbReference type="EMBL" id="GIH38694.1"/>
    </source>
</evidence>
<comment type="caution">
    <text evidence="1">The sequence shown here is derived from an EMBL/GenBank/DDBJ whole genome shotgun (WGS) entry which is preliminary data.</text>
</comment>
<dbReference type="Proteomes" id="UP000603904">
    <property type="component" value="Unassembled WGS sequence"/>
</dbReference>